<evidence type="ECO:0000259" key="1">
    <source>
        <dbReference type="Pfam" id="PF00078"/>
    </source>
</evidence>
<feature type="domain" description="Reverse transcriptase" evidence="1">
    <location>
        <begin position="128"/>
        <end position="264"/>
    </location>
</feature>
<comment type="caution">
    <text evidence="2">The sequence shown here is derived from an EMBL/GenBank/DDBJ whole genome shotgun (WGS) entry which is preliminary data.</text>
</comment>
<dbReference type="InterPro" id="IPR043502">
    <property type="entry name" value="DNA/RNA_pol_sf"/>
</dbReference>
<name>A0ABQ5I8J3_9ASTR</name>
<evidence type="ECO:0000313" key="3">
    <source>
        <dbReference type="Proteomes" id="UP001151760"/>
    </source>
</evidence>
<sequence length="400" mass="46996">MKEGCRMFKDVKSLKGLKKHLKQLAWRNGDIFEKVKKLRDSVKEIQMKIDKDPNNHELRCKEAEILKLYSEAMKDEEKILFQKSKRKDVTDQFVKHFQQFLGESRHVEQISDMDSLFQYKLNSTEAEYMVWESCGHFKGDRRLRQGDPISPYLFTLVMEILTLIIKRKVDQSRDFQYHFRCKKLKITNVCFVDDLLMFCHADKSSVSVLKDSIDEFRKVTRLIPNYNKSTIIFGCLNDEERKELLDILPFKVESLPIKYLGVPLTSKRLRAKECKSLLDKVENRVSNWKNKCLSYAGSKMMVPKEELKWLGKMSANLIKRVVWEVKVDSNDSWGWKNILNQRKDVKKFIFSKLGDGNRTSVCFDNWSNIGTLDQVINHRALYDARLSARLIVKDLIGQSN</sequence>
<reference evidence="2" key="2">
    <citation type="submission" date="2022-01" db="EMBL/GenBank/DDBJ databases">
        <authorList>
            <person name="Yamashiro T."/>
            <person name="Shiraishi A."/>
            <person name="Satake H."/>
            <person name="Nakayama K."/>
        </authorList>
    </citation>
    <scope>NUCLEOTIDE SEQUENCE</scope>
</reference>
<gene>
    <name evidence="2" type="ORF">Tco_1091559</name>
</gene>
<reference evidence="2" key="1">
    <citation type="journal article" date="2022" name="Int. J. Mol. Sci.">
        <title>Draft Genome of Tanacetum Coccineum: Genomic Comparison of Closely Related Tanacetum-Family Plants.</title>
        <authorList>
            <person name="Yamashiro T."/>
            <person name="Shiraishi A."/>
            <person name="Nakayama K."/>
            <person name="Satake H."/>
        </authorList>
    </citation>
    <scope>NUCLEOTIDE SEQUENCE</scope>
</reference>
<keyword evidence="3" id="KW-1185">Reference proteome</keyword>
<protein>
    <submittedName>
        <fullName evidence="2">RNA-directed DNA polymerase, eukaryota, reverse transcriptase zinc-binding domain protein</fullName>
    </submittedName>
</protein>
<organism evidence="2 3">
    <name type="scientific">Tanacetum coccineum</name>
    <dbReference type="NCBI Taxonomy" id="301880"/>
    <lineage>
        <taxon>Eukaryota</taxon>
        <taxon>Viridiplantae</taxon>
        <taxon>Streptophyta</taxon>
        <taxon>Embryophyta</taxon>
        <taxon>Tracheophyta</taxon>
        <taxon>Spermatophyta</taxon>
        <taxon>Magnoliopsida</taxon>
        <taxon>eudicotyledons</taxon>
        <taxon>Gunneridae</taxon>
        <taxon>Pentapetalae</taxon>
        <taxon>asterids</taxon>
        <taxon>campanulids</taxon>
        <taxon>Asterales</taxon>
        <taxon>Asteraceae</taxon>
        <taxon>Asteroideae</taxon>
        <taxon>Anthemideae</taxon>
        <taxon>Anthemidinae</taxon>
        <taxon>Tanacetum</taxon>
    </lineage>
</organism>
<dbReference type="SUPFAM" id="SSF56672">
    <property type="entry name" value="DNA/RNA polymerases"/>
    <property type="match status" value="1"/>
</dbReference>
<proteinExistence type="predicted"/>
<dbReference type="GO" id="GO:0003964">
    <property type="term" value="F:RNA-directed DNA polymerase activity"/>
    <property type="evidence" value="ECO:0007669"/>
    <property type="project" value="UniProtKB-KW"/>
</dbReference>
<dbReference type="PANTHER" id="PTHR33116:SF76">
    <property type="entry name" value="DUF4283 DOMAIN-CONTAINING PROTEIN"/>
    <property type="match status" value="1"/>
</dbReference>
<evidence type="ECO:0000313" key="2">
    <source>
        <dbReference type="EMBL" id="GJT96041.1"/>
    </source>
</evidence>
<dbReference type="EMBL" id="BQNB010020446">
    <property type="protein sequence ID" value="GJT96041.1"/>
    <property type="molecule type" value="Genomic_DNA"/>
</dbReference>
<dbReference type="Pfam" id="PF00078">
    <property type="entry name" value="RVT_1"/>
    <property type="match status" value="1"/>
</dbReference>
<keyword evidence="2" id="KW-0548">Nucleotidyltransferase</keyword>
<keyword evidence="2" id="KW-0808">Transferase</keyword>
<accession>A0ABQ5I8J3</accession>
<dbReference type="Proteomes" id="UP001151760">
    <property type="component" value="Unassembled WGS sequence"/>
</dbReference>
<dbReference type="PANTHER" id="PTHR33116">
    <property type="entry name" value="REVERSE TRANSCRIPTASE ZINC-BINDING DOMAIN-CONTAINING PROTEIN-RELATED-RELATED"/>
    <property type="match status" value="1"/>
</dbReference>
<dbReference type="InterPro" id="IPR000477">
    <property type="entry name" value="RT_dom"/>
</dbReference>
<keyword evidence="2" id="KW-0695">RNA-directed DNA polymerase</keyword>